<feature type="compositionally biased region" description="Gly residues" evidence="1">
    <location>
        <begin position="130"/>
        <end position="148"/>
    </location>
</feature>
<feature type="domain" description="Peptidoglycan binding-like" evidence="3">
    <location>
        <begin position="224"/>
        <end position="288"/>
    </location>
</feature>
<dbReference type="EMBL" id="MEWZ01000002">
    <property type="protein sequence ID" value="OGC87682.1"/>
    <property type="molecule type" value="Genomic_DNA"/>
</dbReference>
<keyword evidence="2" id="KW-0732">Signal</keyword>
<feature type="signal peptide" evidence="2">
    <location>
        <begin position="1"/>
        <end position="22"/>
    </location>
</feature>
<dbReference type="Gene3D" id="1.10.101.10">
    <property type="entry name" value="PGBD-like superfamily/PGBD"/>
    <property type="match status" value="1"/>
</dbReference>
<gene>
    <name evidence="4" type="ORF">A2949_02165</name>
</gene>
<protein>
    <recommendedName>
        <fullName evidence="3">Peptidoglycan binding-like domain-containing protein</fullName>
    </recommendedName>
</protein>
<evidence type="ECO:0000313" key="5">
    <source>
        <dbReference type="Proteomes" id="UP000178585"/>
    </source>
</evidence>
<dbReference type="SUPFAM" id="SSF47090">
    <property type="entry name" value="PGBD-like"/>
    <property type="match status" value="1"/>
</dbReference>
<evidence type="ECO:0000313" key="4">
    <source>
        <dbReference type="EMBL" id="OGC87682.1"/>
    </source>
</evidence>
<dbReference type="InterPro" id="IPR002477">
    <property type="entry name" value="Peptidoglycan-bd-like"/>
</dbReference>
<evidence type="ECO:0000256" key="2">
    <source>
        <dbReference type="SAM" id="SignalP"/>
    </source>
</evidence>
<evidence type="ECO:0000259" key="3">
    <source>
        <dbReference type="Pfam" id="PF01471"/>
    </source>
</evidence>
<dbReference type="Pfam" id="PF01471">
    <property type="entry name" value="PG_binding_1"/>
    <property type="match status" value="1"/>
</dbReference>
<accession>A0A1F4Y160</accession>
<dbReference type="InterPro" id="IPR036365">
    <property type="entry name" value="PGBD-like_sf"/>
</dbReference>
<dbReference type="AlphaFoldDB" id="A0A1F4Y160"/>
<name>A0A1F4Y160_9BACT</name>
<feature type="compositionally biased region" description="Low complexity" evidence="1">
    <location>
        <begin position="149"/>
        <end position="163"/>
    </location>
</feature>
<evidence type="ECO:0000256" key="1">
    <source>
        <dbReference type="SAM" id="MobiDB-lite"/>
    </source>
</evidence>
<dbReference type="InterPro" id="IPR036366">
    <property type="entry name" value="PGBDSf"/>
</dbReference>
<organism evidence="4 5">
    <name type="scientific">Candidatus Adlerbacteria bacterium RIFCSPLOWO2_01_FULL_54_21b</name>
    <dbReference type="NCBI Taxonomy" id="1797245"/>
    <lineage>
        <taxon>Bacteria</taxon>
        <taxon>Candidatus Adleribacteriota</taxon>
    </lineage>
</organism>
<feature type="region of interest" description="Disordered" evidence="1">
    <location>
        <begin position="117"/>
        <end position="170"/>
    </location>
</feature>
<sequence length="290" mass="28595">MKKLLTRTGIVIALLLPSLAFAAYDDVTLTTDTVLSVNGVTMNITSSSATMETLTVNSTNFSVNVLSGSTLTVTAASQKVMSISTEPVVSVTTTCTSSTSSFTYTASVTATITVTPSSTACPLTTSSTSSGGGGSPSLIGGGGGGGGSSAPSTPASTPASTPTPSNPVSGLSSVQVEAILSLLASFDADAATIANVRAALYGQASTGTGSSVSAFVRNLELGMSGADVKALQVYLNTHGYVVSSSGPGSPGNETSKFGGATKAALIKFQKAMGITPAVGYFGPKTRAAAK</sequence>
<dbReference type="STRING" id="1797245.A2949_02165"/>
<proteinExistence type="predicted"/>
<reference evidence="4 5" key="1">
    <citation type="journal article" date="2016" name="Nat. Commun.">
        <title>Thousands of microbial genomes shed light on interconnected biogeochemical processes in an aquifer system.</title>
        <authorList>
            <person name="Anantharaman K."/>
            <person name="Brown C.T."/>
            <person name="Hug L.A."/>
            <person name="Sharon I."/>
            <person name="Castelle C.J."/>
            <person name="Probst A.J."/>
            <person name="Thomas B.C."/>
            <person name="Singh A."/>
            <person name="Wilkins M.J."/>
            <person name="Karaoz U."/>
            <person name="Brodie E.L."/>
            <person name="Williams K.H."/>
            <person name="Hubbard S.S."/>
            <person name="Banfield J.F."/>
        </authorList>
    </citation>
    <scope>NUCLEOTIDE SEQUENCE [LARGE SCALE GENOMIC DNA]</scope>
</reference>
<dbReference type="Proteomes" id="UP000178585">
    <property type="component" value="Unassembled WGS sequence"/>
</dbReference>
<comment type="caution">
    <text evidence="4">The sequence shown here is derived from an EMBL/GenBank/DDBJ whole genome shotgun (WGS) entry which is preliminary data.</text>
</comment>
<feature type="chain" id="PRO_5009515504" description="Peptidoglycan binding-like domain-containing protein" evidence="2">
    <location>
        <begin position="23"/>
        <end position="290"/>
    </location>
</feature>